<name>A0A2M4CS70_ANODA</name>
<feature type="compositionally biased region" description="Basic and acidic residues" evidence="3">
    <location>
        <begin position="229"/>
        <end position="240"/>
    </location>
</feature>
<dbReference type="PROSITE" id="PS50102">
    <property type="entry name" value="RRM"/>
    <property type="match status" value="1"/>
</dbReference>
<feature type="region of interest" description="Disordered" evidence="3">
    <location>
        <begin position="201"/>
        <end position="240"/>
    </location>
</feature>
<organism evidence="5">
    <name type="scientific">Anopheles darlingi</name>
    <name type="common">Mosquito</name>
    <dbReference type="NCBI Taxonomy" id="43151"/>
    <lineage>
        <taxon>Eukaryota</taxon>
        <taxon>Metazoa</taxon>
        <taxon>Ecdysozoa</taxon>
        <taxon>Arthropoda</taxon>
        <taxon>Hexapoda</taxon>
        <taxon>Insecta</taxon>
        <taxon>Pterygota</taxon>
        <taxon>Neoptera</taxon>
        <taxon>Endopterygota</taxon>
        <taxon>Diptera</taxon>
        <taxon>Nematocera</taxon>
        <taxon>Culicoidea</taxon>
        <taxon>Culicidae</taxon>
        <taxon>Anophelinae</taxon>
        <taxon>Anopheles</taxon>
    </lineage>
</organism>
<protein>
    <recommendedName>
        <fullName evidence="4">RRM domain-containing protein</fullName>
    </recommendedName>
</protein>
<dbReference type="VEuPathDB" id="VectorBase:ADAR2_008103"/>
<proteinExistence type="predicted"/>
<reference evidence="5" key="1">
    <citation type="submission" date="2018-01" db="EMBL/GenBank/DDBJ databases">
        <title>An insight into the sialome of Amazonian anophelines.</title>
        <authorList>
            <person name="Ribeiro J.M."/>
            <person name="Scarpassa V."/>
            <person name="Calvo E."/>
        </authorList>
    </citation>
    <scope>NUCLEOTIDE SEQUENCE</scope>
</reference>
<feature type="domain" description="RRM" evidence="4">
    <location>
        <begin position="107"/>
        <end position="180"/>
    </location>
</feature>
<dbReference type="SUPFAM" id="SSF54928">
    <property type="entry name" value="RNA-binding domain, RBD"/>
    <property type="match status" value="1"/>
</dbReference>
<evidence type="ECO:0000256" key="3">
    <source>
        <dbReference type="SAM" id="MobiDB-lite"/>
    </source>
</evidence>
<feature type="compositionally biased region" description="Acidic residues" evidence="3">
    <location>
        <begin position="67"/>
        <end position="78"/>
    </location>
</feature>
<dbReference type="PANTHER" id="PTHR23236">
    <property type="entry name" value="EUKARYOTIC TRANSLATION INITIATION FACTOR 4B/4H"/>
    <property type="match status" value="1"/>
</dbReference>
<dbReference type="OrthoDB" id="167718at2759"/>
<keyword evidence="1 2" id="KW-0694">RNA-binding</keyword>
<feature type="compositionally biased region" description="Basic residues" evidence="3">
    <location>
        <begin position="201"/>
        <end position="210"/>
    </location>
</feature>
<dbReference type="SMART" id="SM00360">
    <property type="entry name" value="RRM"/>
    <property type="match status" value="1"/>
</dbReference>
<dbReference type="Gene3D" id="3.30.70.330">
    <property type="match status" value="1"/>
</dbReference>
<dbReference type="Pfam" id="PF00076">
    <property type="entry name" value="RRM_1"/>
    <property type="match status" value="1"/>
</dbReference>
<dbReference type="CDD" id="cd00590">
    <property type="entry name" value="RRM_SF"/>
    <property type="match status" value="1"/>
</dbReference>
<dbReference type="AlphaFoldDB" id="A0A2M4CS70"/>
<dbReference type="InterPro" id="IPR012677">
    <property type="entry name" value="Nucleotide-bd_a/b_plait_sf"/>
</dbReference>
<dbReference type="GO" id="GO:0003723">
    <property type="term" value="F:RNA binding"/>
    <property type="evidence" value="ECO:0007669"/>
    <property type="project" value="UniProtKB-UniRule"/>
</dbReference>
<dbReference type="GeneID" id="125949887"/>
<sequence length="272" mass="30176">MVKQKRKIAAQLPATNGNDSEGSDYEVEWQVKPTPAKLTKAEQFPLPASVEKKLKKTPGKQNRQDSSSEEDESEDDDEGKLGANGLPTLTTAQIGAILETVKNNKRFVLMVKNLNFTTAKEEIQSHFSQAGTVKGVRIPKFRSSAFAFVEMADPGGFQKAFLLDKSVLDGKKISVNLSESGNKKSVSRIQLLEKKNAEIRKLRKKNKKSSKAAEISLAPDTVSLPARPEPPKDKYLDKPKQKWLTKKEVKVLKRNTSLKAKFKNLSQKGVKA</sequence>
<evidence type="ECO:0000256" key="2">
    <source>
        <dbReference type="PROSITE-ProRule" id="PRU00176"/>
    </source>
</evidence>
<dbReference type="InterPro" id="IPR000504">
    <property type="entry name" value="RRM_dom"/>
</dbReference>
<evidence type="ECO:0000313" key="5">
    <source>
        <dbReference type="EMBL" id="MBW68192.1"/>
    </source>
</evidence>
<dbReference type="InterPro" id="IPR035979">
    <property type="entry name" value="RBD_domain_sf"/>
</dbReference>
<accession>A0A2M4CS70</accession>
<evidence type="ECO:0000259" key="4">
    <source>
        <dbReference type="PROSITE" id="PS50102"/>
    </source>
</evidence>
<dbReference type="PANTHER" id="PTHR23236:SF11">
    <property type="entry name" value="EUKARYOTIC TRANSLATION INITIATION FACTOR 4H"/>
    <property type="match status" value="1"/>
</dbReference>
<dbReference type="EMBL" id="GGFL01004014">
    <property type="protein sequence ID" value="MBW68192.1"/>
    <property type="molecule type" value="Transcribed_RNA"/>
</dbReference>
<feature type="region of interest" description="Disordered" evidence="3">
    <location>
        <begin position="1"/>
        <end position="86"/>
    </location>
</feature>
<dbReference type="RefSeq" id="XP_049533283.1">
    <property type="nucleotide sequence ID" value="XM_049677326.1"/>
</dbReference>
<evidence type="ECO:0000256" key="1">
    <source>
        <dbReference type="ARBA" id="ARBA00022884"/>
    </source>
</evidence>